<comment type="caution">
    <text evidence="1">The sequence shown here is derived from an EMBL/GenBank/DDBJ whole genome shotgun (WGS) entry which is preliminary data.</text>
</comment>
<dbReference type="AlphaFoldDB" id="A0AAD4AGA0"/>
<evidence type="ECO:0000313" key="1">
    <source>
        <dbReference type="EMBL" id="KAF7767710.1"/>
    </source>
</evidence>
<reference evidence="1" key="2">
    <citation type="submission" date="2015-03" db="EMBL/GenBank/DDBJ databases">
        <title>Genome sequence of Pseudoalteromonas citrea.</title>
        <authorList>
            <person name="Xie B.-B."/>
            <person name="Rong J.-C."/>
            <person name="Qin Q.-L."/>
            <person name="Zhang Y.-Z."/>
        </authorList>
    </citation>
    <scope>NUCLEOTIDE SEQUENCE</scope>
    <source>
        <strain evidence="1">DSM 8771</strain>
    </source>
</reference>
<sequence>MQIFNLYPQRIVLQVLFLNYVIFTYLHKSNWSVLHWPYICLFFHR</sequence>
<proteinExistence type="predicted"/>
<gene>
    <name evidence="1" type="ORF">PCIT_a3788</name>
</gene>
<dbReference type="EMBL" id="AHBZ03000023">
    <property type="protein sequence ID" value="KAF7767710.1"/>
    <property type="molecule type" value="Genomic_DNA"/>
</dbReference>
<evidence type="ECO:0000313" key="2">
    <source>
        <dbReference type="Proteomes" id="UP000016487"/>
    </source>
</evidence>
<name>A0AAD4AGA0_9GAMM</name>
<reference evidence="1" key="1">
    <citation type="journal article" date="2012" name="J. Bacteriol.">
        <title>Genome sequences of type strains of seven species of the marine bacterium Pseudoalteromonas.</title>
        <authorList>
            <person name="Xie B.B."/>
            <person name="Shu Y.L."/>
            <person name="Qin Q.L."/>
            <person name="Rong J.C."/>
            <person name="Zhang X.Y."/>
            <person name="Chen X.L."/>
            <person name="Shi M."/>
            <person name="He H.L."/>
            <person name="Zhou B.C."/>
            <person name="Zhang Y.Z."/>
        </authorList>
    </citation>
    <scope>NUCLEOTIDE SEQUENCE</scope>
    <source>
        <strain evidence="1">DSM 8771</strain>
    </source>
</reference>
<dbReference type="Proteomes" id="UP000016487">
    <property type="component" value="Unassembled WGS sequence"/>
</dbReference>
<protein>
    <submittedName>
        <fullName evidence="1">Uncharacterized protein</fullName>
    </submittedName>
</protein>
<organism evidence="1 2">
    <name type="scientific">Pseudoalteromonas citrea</name>
    <dbReference type="NCBI Taxonomy" id="43655"/>
    <lineage>
        <taxon>Bacteria</taxon>
        <taxon>Pseudomonadati</taxon>
        <taxon>Pseudomonadota</taxon>
        <taxon>Gammaproteobacteria</taxon>
        <taxon>Alteromonadales</taxon>
        <taxon>Pseudoalteromonadaceae</taxon>
        <taxon>Pseudoalteromonas</taxon>
    </lineage>
</organism>
<accession>A0AAD4AGA0</accession>